<comment type="similarity">
    <text evidence="4">Belongs to the protein kinase superfamily. CAMK Ser/Thr protein kinase family.</text>
</comment>
<keyword evidence="10" id="KW-0547">Nucleotide-binding</keyword>
<protein>
    <recommendedName>
        <fullName evidence="6">Serine/threonine-protein kinase 40</fullName>
        <ecNumber evidence="5">2.7.11.1</ecNumber>
    </recommendedName>
</protein>
<keyword evidence="8" id="KW-0723">Serine/threonine-protein kinase</keyword>
<dbReference type="AlphaFoldDB" id="A0A8C3U9N4"/>
<evidence type="ECO:0000256" key="10">
    <source>
        <dbReference type="ARBA" id="ARBA00022741"/>
    </source>
</evidence>
<keyword evidence="7" id="KW-0963">Cytoplasm</keyword>
<reference evidence="17" key="3">
    <citation type="submission" date="2025-09" db="UniProtKB">
        <authorList>
            <consortium name="Ensembl"/>
        </authorList>
    </citation>
    <scope>IDENTIFICATION</scope>
</reference>
<proteinExistence type="inferred from homology"/>
<dbReference type="FunFam" id="1.10.510.10:FF:000269">
    <property type="entry name" value="Serine/threonine-protein kinase 40"/>
    <property type="match status" value="1"/>
</dbReference>
<sequence length="566" mass="63474">MKRRASDRGAGETSAKAKALCAGISGNNAKRAGPFILGPRLGNSPVPSIVQCLARKDGTDDFYQLKILTLEERGDKGIETQEERQGKMLLHTEYSLLSLLHNQEGVVHHHGLFQDRACEIIEDLEANRMVRKMKKRICLVLDCLCAHDFSDKTADLINLQHYVIKEKRLSERETVVIFYDVVRVVEALHKKNIVHRDLKLGNMVLNKRTHRITITNFCLGKHLVSEDDLLKDQRGSPAYISPDVLSGRPYRGKPSDMWALGVVLFTMLYGQFPFYDSIPQELFRKIKAAEYTIPEDGRVSENTVCLIRKLLVLDPQQRLTASEVLDSLSSIIASWQSMSSLSGPLQVVPDIDDQVANPENPQEVKVTEECSQYEFENYMRQQLLLAEEKNTLHEAKSFLQKRQFGNIPPVRRLGHDAQPMNPLDAAILAQSPWERRRLPRVKLLAQSRGRAARSWPVAPAPCGLNKLGFIRVSRKAEFLETSHFPSSASNLFLSLCATWSGRAGQSCGAAAVTREPGHHLRQELRSRLGLQGSDPVPTSKVSQDLACQGPCPLSHLSLIPLVYKDL</sequence>
<dbReference type="PROSITE" id="PS50011">
    <property type="entry name" value="PROTEIN_KINASE_DOM"/>
    <property type="match status" value="1"/>
</dbReference>
<evidence type="ECO:0000256" key="5">
    <source>
        <dbReference type="ARBA" id="ARBA00012513"/>
    </source>
</evidence>
<evidence type="ECO:0000313" key="18">
    <source>
        <dbReference type="Proteomes" id="UP000694563"/>
    </source>
</evidence>
<dbReference type="PANTHER" id="PTHR22961:SF16">
    <property type="entry name" value="SERINE_THREONINE-PROTEIN KINASE 40"/>
    <property type="match status" value="1"/>
</dbReference>
<comment type="catalytic activity">
    <reaction evidence="15">
        <text>L-seryl-[protein] + ATP = O-phospho-L-seryl-[protein] + ADP + H(+)</text>
        <dbReference type="Rhea" id="RHEA:17989"/>
        <dbReference type="Rhea" id="RHEA-COMP:9863"/>
        <dbReference type="Rhea" id="RHEA-COMP:11604"/>
        <dbReference type="ChEBI" id="CHEBI:15378"/>
        <dbReference type="ChEBI" id="CHEBI:29999"/>
        <dbReference type="ChEBI" id="CHEBI:30616"/>
        <dbReference type="ChEBI" id="CHEBI:83421"/>
        <dbReference type="ChEBI" id="CHEBI:456216"/>
        <dbReference type="EC" id="2.7.11.1"/>
    </reaction>
</comment>
<gene>
    <name evidence="17" type="primary">STK40</name>
</gene>
<dbReference type="SMART" id="SM00220">
    <property type="entry name" value="S_TKc"/>
    <property type="match status" value="1"/>
</dbReference>
<dbReference type="InterPro" id="IPR011009">
    <property type="entry name" value="Kinase-like_dom_sf"/>
</dbReference>
<accession>A0A8C3U9N4</accession>
<dbReference type="InterPro" id="IPR024104">
    <property type="entry name" value="Tribbles/Ser_Thr_kinase_40"/>
</dbReference>
<evidence type="ECO:0000256" key="14">
    <source>
        <dbReference type="ARBA" id="ARBA00047899"/>
    </source>
</evidence>
<reference evidence="17" key="2">
    <citation type="submission" date="2025-08" db="UniProtKB">
        <authorList>
            <consortium name="Ensembl"/>
        </authorList>
    </citation>
    <scope>IDENTIFICATION</scope>
</reference>
<keyword evidence="13" id="KW-0539">Nucleus</keyword>
<dbReference type="Gene3D" id="1.10.510.10">
    <property type="entry name" value="Transferase(Phosphotransferase) domain 1"/>
    <property type="match status" value="1"/>
</dbReference>
<dbReference type="GO" id="GO:0004674">
    <property type="term" value="F:protein serine/threonine kinase activity"/>
    <property type="evidence" value="ECO:0007669"/>
    <property type="project" value="UniProtKB-KW"/>
</dbReference>
<evidence type="ECO:0000256" key="7">
    <source>
        <dbReference type="ARBA" id="ARBA00022490"/>
    </source>
</evidence>
<dbReference type="PROSITE" id="PS00108">
    <property type="entry name" value="PROTEIN_KINASE_ST"/>
    <property type="match status" value="1"/>
</dbReference>
<dbReference type="SUPFAM" id="SSF56112">
    <property type="entry name" value="Protein kinase-like (PK-like)"/>
    <property type="match status" value="1"/>
</dbReference>
<keyword evidence="9" id="KW-0808">Transferase</keyword>
<comment type="catalytic activity">
    <reaction evidence="14">
        <text>L-threonyl-[protein] + ATP = O-phospho-L-threonyl-[protein] + ADP + H(+)</text>
        <dbReference type="Rhea" id="RHEA:46608"/>
        <dbReference type="Rhea" id="RHEA-COMP:11060"/>
        <dbReference type="Rhea" id="RHEA-COMP:11605"/>
        <dbReference type="ChEBI" id="CHEBI:15378"/>
        <dbReference type="ChEBI" id="CHEBI:30013"/>
        <dbReference type="ChEBI" id="CHEBI:30616"/>
        <dbReference type="ChEBI" id="CHEBI:61977"/>
        <dbReference type="ChEBI" id="CHEBI:456216"/>
        <dbReference type="EC" id="2.7.11.1"/>
    </reaction>
</comment>
<dbReference type="GO" id="GO:0005524">
    <property type="term" value="F:ATP binding"/>
    <property type="evidence" value="ECO:0007669"/>
    <property type="project" value="UniProtKB-KW"/>
</dbReference>
<evidence type="ECO:0000256" key="13">
    <source>
        <dbReference type="ARBA" id="ARBA00023242"/>
    </source>
</evidence>
<reference evidence="17" key="1">
    <citation type="submission" date="2020-10" db="EMBL/GenBank/DDBJ databases">
        <title>Catharus ustulatus (Swainson's thrush) genome, bCatUst1, primary haplotype v2.</title>
        <authorList>
            <person name="Delmore K."/>
            <person name="Vafadar M."/>
            <person name="Formenti G."/>
            <person name="Chow W."/>
            <person name="Pelan S."/>
            <person name="Howe K."/>
            <person name="Rhie A."/>
            <person name="Mountcastle J."/>
            <person name="Haase B."/>
            <person name="Fedrigo O."/>
            <person name="Jarvis E.D."/>
        </authorList>
    </citation>
    <scope>NUCLEOTIDE SEQUENCE [LARGE SCALE GENOMIC DNA]</scope>
</reference>
<evidence type="ECO:0000256" key="8">
    <source>
        <dbReference type="ARBA" id="ARBA00022527"/>
    </source>
</evidence>
<evidence type="ECO:0000256" key="1">
    <source>
        <dbReference type="ARBA" id="ARBA00003412"/>
    </source>
</evidence>
<comment type="function">
    <text evidence="1">May be a negative regulator of NF-kappa-B and p53-mediated gene transcription.</text>
</comment>
<evidence type="ECO:0000256" key="6">
    <source>
        <dbReference type="ARBA" id="ARBA00016813"/>
    </source>
</evidence>
<dbReference type="EC" id="2.7.11.1" evidence="5"/>
<dbReference type="InterPro" id="IPR024236">
    <property type="entry name" value="Ser/Thr_kinase_40"/>
</dbReference>
<evidence type="ECO:0000256" key="12">
    <source>
        <dbReference type="ARBA" id="ARBA00022840"/>
    </source>
</evidence>
<keyword evidence="12" id="KW-0067">ATP-binding</keyword>
<dbReference type="GO" id="GO:0005737">
    <property type="term" value="C:cytoplasm"/>
    <property type="evidence" value="ECO:0007669"/>
    <property type="project" value="UniProtKB-SubCell"/>
</dbReference>
<evidence type="ECO:0000256" key="2">
    <source>
        <dbReference type="ARBA" id="ARBA00004123"/>
    </source>
</evidence>
<keyword evidence="11" id="KW-0418">Kinase</keyword>
<feature type="domain" description="Protein kinase" evidence="16">
    <location>
        <begin position="35"/>
        <end position="332"/>
    </location>
</feature>
<name>A0A8C3U9N4_CATUS</name>
<evidence type="ECO:0000256" key="3">
    <source>
        <dbReference type="ARBA" id="ARBA00004496"/>
    </source>
</evidence>
<evidence type="ECO:0000256" key="11">
    <source>
        <dbReference type="ARBA" id="ARBA00022777"/>
    </source>
</evidence>
<organism evidence="17 18">
    <name type="scientific">Catharus ustulatus</name>
    <name type="common">Russet-backed thrush</name>
    <name type="synonym">Hylocichla ustulatus</name>
    <dbReference type="NCBI Taxonomy" id="91951"/>
    <lineage>
        <taxon>Eukaryota</taxon>
        <taxon>Metazoa</taxon>
        <taxon>Chordata</taxon>
        <taxon>Craniata</taxon>
        <taxon>Vertebrata</taxon>
        <taxon>Euteleostomi</taxon>
        <taxon>Archelosauria</taxon>
        <taxon>Archosauria</taxon>
        <taxon>Dinosauria</taxon>
        <taxon>Saurischia</taxon>
        <taxon>Theropoda</taxon>
        <taxon>Coelurosauria</taxon>
        <taxon>Aves</taxon>
        <taxon>Neognathae</taxon>
        <taxon>Neoaves</taxon>
        <taxon>Telluraves</taxon>
        <taxon>Australaves</taxon>
        <taxon>Passeriformes</taxon>
        <taxon>Turdidae</taxon>
        <taxon>Catharus</taxon>
    </lineage>
</organism>
<dbReference type="InterPro" id="IPR008271">
    <property type="entry name" value="Ser/Thr_kinase_AS"/>
</dbReference>
<dbReference type="GO" id="GO:0005634">
    <property type="term" value="C:nucleus"/>
    <property type="evidence" value="ECO:0007669"/>
    <property type="project" value="UniProtKB-SubCell"/>
</dbReference>
<evidence type="ECO:0000256" key="4">
    <source>
        <dbReference type="ARBA" id="ARBA00006692"/>
    </source>
</evidence>
<evidence type="ECO:0000256" key="9">
    <source>
        <dbReference type="ARBA" id="ARBA00022679"/>
    </source>
</evidence>
<keyword evidence="18" id="KW-1185">Reference proteome</keyword>
<dbReference type="Proteomes" id="UP000694563">
    <property type="component" value="Chromosome 26"/>
</dbReference>
<dbReference type="PANTHER" id="PTHR22961">
    <property type="entry name" value="SER/THR PROTEIN KINASE-TRB"/>
    <property type="match status" value="1"/>
</dbReference>
<evidence type="ECO:0000313" key="17">
    <source>
        <dbReference type="Ensembl" id="ENSCUSP00005011318.1"/>
    </source>
</evidence>
<dbReference type="Ensembl" id="ENSCUST00005011792.1">
    <property type="protein sequence ID" value="ENSCUSP00005011318.1"/>
    <property type="gene ID" value="ENSCUSG00005007285.1"/>
</dbReference>
<dbReference type="Pfam" id="PF00069">
    <property type="entry name" value="Pkinase"/>
    <property type="match status" value="1"/>
</dbReference>
<dbReference type="CDD" id="cd13974">
    <property type="entry name" value="STKc_SHIK"/>
    <property type="match status" value="1"/>
</dbReference>
<evidence type="ECO:0000259" key="16">
    <source>
        <dbReference type="PROSITE" id="PS50011"/>
    </source>
</evidence>
<comment type="subcellular location">
    <subcellularLocation>
        <location evidence="3">Cytoplasm</location>
    </subcellularLocation>
    <subcellularLocation>
        <location evidence="2">Nucleus</location>
    </subcellularLocation>
</comment>
<dbReference type="InterPro" id="IPR000719">
    <property type="entry name" value="Prot_kinase_dom"/>
</dbReference>
<evidence type="ECO:0000256" key="15">
    <source>
        <dbReference type="ARBA" id="ARBA00048679"/>
    </source>
</evidence>